<dbReference type="Gene3D" id="3.40.50.150">
    <property type="entry name" value="Vaccinia Virus protein VP39"/>
    <property type="match status" value="1"/>
</dbReference>
<gene>
    <name evidence="2" type="ORF">SAMN05443575_1217</name>
</gene>
<proteinExistence type="predicted"/>
<dbReference type="Proteomes" id="UP000186132">
    <property type="component" value="Unassembled WGS sequence"/>
</dbReference>
<name>A0A1M5GLU7_9ACTN</name>
<dbReference type="RefSeq" id="WP_143168020.1">
    <property type="nucleotide sequence ID" value="NZ_FQVU01000002.1"/>
</dbReference>
<dbReference type="AlphaFoldDB" id="A0A1M5GLU7"/>
<dbReference type="STRING" id="1206085.SAMN05443575_1217"/>
<dbReference type="EMBL" id="FQVU01000002">
    <property type="protein sequence ID" value="SHG04638.1"/>
    <property type="molecule type" value="Genomic_DNA"/>
</dbReference>
<evidence type="ECO:0000313" key="3">
    <source>
        <dbReference type="Proteomes" id="UP000186132"/>
    </source>
</evidence>
<dbReference type="SUPFAM" id="SSF53335">
    <property type="entry name" value="S-adenosyl-L-methionine-dependent methyltransferases"/>
    <property type="match status" value="1"/>
</dbReference>
<evidence type="ECO:0000259" key="1">
    <source>
        <dbReference type="Pfam" id="PF04991"/>
    </source>
</evidence>
<dbReference type="Pfam" id="PF04991">
    <property type="entry name" value="LicD"/>
    <property type="match status" value="1"/>
</dbReference>
<dbReference type="OrthoDB" id="3780655at2"/>
<evidence type="ECO:0000313" key="2">
    <source>
        <dbReference type="EMBL" id="SHG04638.1"/>
    </source>
</evidence>
<dbReference type="InterPro" id="IPR029063">
    <property type="entry name" value="SAM-dependent_MTases_sf"/>
</dbReference>
<organism evidence="2 3">
    <name type="scientific">Jatrophihabitans endophyticus</name>
    <dbReference type="NCBI Taxonomy" id="1206085"/>
    <lineage>
        <taxon>Bacteria</taxon>
        <taxon>Bacillati</taxon>
        <taxon>Actinomycetota</taxon>
        <taxon>Actinomycetes</taxon>
        <taxon>Jatrophihabitantales</taxon>
        <taxon>Jatrophihabitantaceae</taxon>
        <taxon>Jatrophihabitans</taxon>
    </lineage>
</organism>
<dbReference type="GO" id="GO:0009100">
    <property type="term" value="P:glycoprotein metabolic process"/>
    <property type="evidence" value="ECO:0007669"/>
    <property type="project" value="UniProtKB-ARBA"/>
</dbReference>
<feature type="domain" description="LicD/FKTN/FKRP nucleotidyltransferase" evidence="1">
    <location>
        <begin position="194"/>
        <end position="223"/>
    </location>
</feature>
<dbReference type="InterPro" id="IPR007074">
    <property type="entry name" value="LicD/FKTN/FKRP_NTP_transf"/>
</dbReference>
<reference evidence="2 3" key="1">
    <citation type="submission" date="2016-11" db="EMBL/GenBank/DDBJ databases">
        <authorList>
            <person name="Jaros S."/>
            <person name="Januszkiewicz K."/>
            <person name="Wedrychowicz H."/>
        </authorList>
    </citation>
    <scope>NUCLEOTIDE SEQUENCE [LARGE SCALE GENOMIC DNA]</scope>
    <source>
        <strain evidence="2 3">DSM 45627</strain>
    </source>
</reference>
<accession>A0A1M5GLU7</accession>
<protein>
    <submittedName>
        <fullName evidence="2">LicD family protein</fullName>
    </submittedName>
</protein>
<sequence>MPSGPVNRVRAAVVHRLPTPLRRRLRAARRRLRHRTLPSALRHGMVEEFSRSRVSGWVSLTPGHPGLSVVLLVNGVEVARTEAAAPAPGRRDPAGDVRAFRFLLSDIWDFLGPADRIGVAADGRPLPIAGRGMVVAPTERGPRRWRDLRAALAQGQVFSRTGTLQRPLTGQQAWQDDVFAVAGGVRDLLRDRFGLDVFLSYGSLLGAVREGGAIAHDDDLDLGYLSRHDDPAAIGRELYDIALALLDAGWMVEPFGPLVHAVAEIGGVRRWVDLFPHYFDADGALQVPWGMAGRRHVRREEWTGLRDATFGRHTFAVPVAAEATLAQLYGEHWRRPQPGFSWPLDRTEERTDAFMPRVAQEDVYWRDFHRRTVFDEPSPFCRELLRRPDCPPTVVDIGCGDARDAVAFAASGRRVLALERAPIPLQLARSRASELLVVSDCDIADPQAFAAAVAGLSRDDGPVLFYLRFVIHLLSRDAERVLLGAIADAAGPGDVLAAEFRDLADRPLVKNLRTRFRGYRDGREVVAQLRDLGFDVEQADHATGRSPWGVEDPDLWRIVARRAGRSATRRQPTA</sequence>
<keyword evidence="3" id="KW-1185">Reference proteome</keyword>